<accession>A0ABX2B3Y6</accession>
<name>A0ABX2B3Y6_9BACT</name>
<dbReference type="Pfam" id="PF01261">
    <property type="entry name" value="AP_endonuc_2"/>
    <property type="match status" value="1"/>
</dbReference>
<dbReference type="Proteomes" id="UP000820977">
    <property type="component" value="Unassembled WGS sequence"/>
</dbReference>
<feature type="domain" description="Xylose isomerase-like TIM barrel" evidence="2">
    <location>
        <begin position="47"/>
        <end position="287"/>
    </location>
</feature>
<evidence type="ECO:0000259" key="2">
    <source>
        <dbReference type="Pfam" id="PF01261"/>
    </source>
</evidence>
<dbReference type="InterPro" id="IPR013022">
    <property type="entry name" value="Xyl_isomerase-like_TIM-brl"/>
</dbReference>
<feature type="signal peptide" evidence="1">
    <location>
        <begin position="1"/>
        <end position="25"/>
    </location>
</feature>
<evidence type="ECO:0000256" key="1">
    <source>
        <dbReference type="SAM" id="SignalP"/>
    </source>
</evidence>
<comment type="caution">
    <text evidence="3">The sequence shown here is derived from an EMBL/GenBank/DDBJ whole genome shotgun (WGS) entry which is preliminary data.</text>
</comment>
<protein>
    <submittedName>
        <fullName evidence="3">TIM barrel protein</fullName>
    </submittedName>
</protein>
<keyword evidence="1" id="KW-0732">Signal</keyword>
<evidence type="ECO:0000313" key="4">
    <source>
        <dbReference type="Proteomes" id="UP000820977"/>
    </source>
</evidence>
<reference evidence="3 4" key="1">
    <citation type="submission" date="2020-05" db="EMBL/GenBank/DDBJ databases">
        <title>Distinct polysaccharide utilization as determinants for interspecies competition between intestinal Prevotella spp.</title>
        <authorList>
            <person name="Galvez E.J.C."/>
            <person name="Iljazovic A."/>
            <person name="Strowig T."/>
        </authorList>
    </citation>
    <scope>NUCLEOTIDE SEQUENCE [LARGE SCALE GENOMIC DNA]</scope>
    <source>
        <strain evidence="3 4">PCHR</strain>
    </source>
</reference>
<dbReference type="InterPro" id="IPR036237">
    <property type="entry name" value="Xyl_isomerase-like_sf"/>
</dbReference>
<proteinExistence type="predicted"/>
<dbReference type="RefSeq" id="WP_172345445.1">
    <property type="nucleotide sequence ID" value="NZ_JABKKJ010000023.1"/>
</dbReference>
<evidence type="ECO:0000313" key="3">
    <source>
        <dbReference type="EMBL" id="NPE25978.1"/>
    </source>
</evidence>
<organism evidence="3 4">
    <name type="scientific">Xylanibacter caecicola</name>
    <dbReference type="NCBI Taxonomy" id="2736294"/>
    <lineage>
        <taxon>Bacteria</taxon>
        <taxon>Pseudomonadati</taxon>
        <taxon>Bacteroidota</taxon>
        <taxon>Bacteroidia</taxon>
        <taxon>Bacteroidales</taxon>
        <taxon>Prevotellaceae</taxon>
        <taxon>Xylanibacter</taxon>
    </lineage>
</organism>
<gene>
    <name evidence="3" type="ORF">HPS54_10745</name>
</gene>
<sequence>MKKIHIYIMSALLAISSFMPELAMAQQRYQVGVCDWMVLKRQKLGEFKLAHELGCDGLEMDMGGLGRRDSFDNKLRNPEMVKVFRHTADSFNIKIGAIAMSGFYGQSFAKKATYKWLIEDCLNTMEVMDVKVAFLPLGGCGNNWTDSLQLRKEIVTRLHEAGEMAKARGKVIGIDTPLDAKGNLKLLKEIGSEGIKIFYKFQTAVENGLDIVKDIKKLGKDNICAIHASNTDGVWLRNDKAIDMPEIKKTLDKMGWSGWMFVERSRDIKQVRNVKKNYGENVKYLKEIFQ</sequence>
<feature type="chain" id="PRO_5045971865" evidence="1">
    <location>
        <begin position="26"/>
        <end position="290"/>
    </location>
</feature>
<dbReference type="Gene3D" id="3.20.20.150">
    <property type="entry name" value="Divalent-metal-dependent TIM barrel enzymes"/>
    <property type="match status" value="1"/>
</dbReference>
<keyword evidence="4" id="KW-1185">Reference proteome</keyword>
<dbReference type="EMBL" id="JABKKJ010000023">
    <property type="protein sequence ID" value="NPE25978.1"/>
    <property type="molecule type" value="Genomic_DNA"/>
</dbReference>
<dbReference type="SUPFAM" id="SSF51658">
    <property type="entry name" value="Xylose isomerase-like"/>
    <property type="match status" value="1"/>
</dbReference>